<gene>
    <name evidence="1" type="ORF">J2Z19_001384</name>
</gene>
<name>A0ACC5SS20_ENSAD</name>
<keyword evidence="2" id="KW-1185">Reference proteome</keyword>
<dbReference type="Proteomes" id="UP000823773">
    <property type="component" value="Unassembled WGS sequence"/>
</dbReference>
<comment type="caution">
    <text evidence="1">The sequence shown here is derived from an EMBL/GenBank/DDBJ whole genome shotgun (WGS) entry which is preliminary data.</text>
</comment>
<organism evidence="1 2">
    <name type="scientific">Ensifer adhaerens</name>
    <name type="common">Sinorhizobium morelense</name>
    <dbReference type="NCBI Taxonomy" id="106592"/>
    <lineage>
        <taxon>Bacteria</taxon>
        <taxon>Pseudomonadati</taxon>
        <taxon>Pseudomonadota</taxon>
        <taxon>Alphaproteobacteria</taxon>
        <taxon>Hyphomicrobiales</taxon>
        <taxon>Rhizobiaceae</taxon>
        <taxon>Sinorhizobium/Ensifer group</taxon>
        <taxon>Ensifer</taxon>
    </lineage>
</organism>
<accession>A0ACC5SS20</accession>
<evidence type="ECO:0000313" key="1">
    <source>
        <dbReference type="EMBL" id="MBP1871672.1"/>
    </source>
</evidence>
<dbReference type="EMBL" id="JAGGJR010000002">
    <property type="protein sequence ID" value="MBP1871672.1"/>
    <property type="molecule type" value="Genomic_DNA"/>
</dbReference>
<evidence type="ECO:0000313" key="2">
    <source>
        <dbReference type="Proteomes" id="UP000823773"/>
    </source>
</evidence>
<proteinExistence type="predicted"/>
<reference evidence="1" key="1">
    <citation type="submission" date="2021-03" db="EMBL/GenBank/DDBJ databases">
        <title>Genomic Encyclopedia of Type Strains, Phase IV (KMG-IV): sequencing the most valuable type-strain genomes for metagenomic binning, comparative biology and taxonomic classification.</title>
        <authorList>
            <person name="Goeker M."/>
        </authorList>
    </citation>
    <scope>NUCLEOTIDE SEQUENCE</scope>
    <source>
        <strain evidence="1">DSM 18131</strain>
    </source>
</reference>
<protein>
    <submittedName>
        <fullName evidence="1">Uncharacterized protein</fullName>
    </submittedName>
</protein>
<sequence>MTHHNERRLRKTFATLVLLVACGMILMTLWGGTAAATAALLVLAVIKCRLVALDFMGLAQAPAGLRFGLLAWPAILALLALAKLAMGVTLSA</sequence>